<protein>
    <submittedName>
        <fullName evidence="1">Bifunctional DNA-binding transcriptional regulator/antitoxin component of YhaV-PrlF toxin-antitoxin module</fullName>
    </submittedName>
</protein>
<sequence>MPKSAVWLIPKFVLGMEGKAVPFGSFEMGAHVRVIQGGKIVLPAALRRKYGFDVGKTLVVEDGENGVTIRSLDEAVMRVQDIMKQYSPERCLSDELIAERRAEAKREQ</sequence>
<organism evidence="1 2">
    <name type="scientific">Sphingobium boeckii</name>
    <dbReference type="NCBI Taxonomy" id="1082345"/>
    <lineage>
        <taxon>Bacteria</taxon>
        <taxon>Pseudomonadati</taxon>
        <taxon>Pseudomonadota</taxon>
        <taxon>Alphaproteobacteria</taxon>
        <taxon>Sphingomonadales</taxon>
        <taxon>Sphingomonadaceae</taxon>
        <taxon>Sphingobium</taxon>
    </lineage>
</organism>
<dbReference type="Proteomes" id="UP000549617">
    <property type="component" value="Unassembled WGS sequence"/>
</dbReference>
<dbReference type="InterPro" id="IPR037914">
    <property type="entry name" value="SpoVT-AbrB_sf"/>
</dbReference>
<dbReference type="GO" id="GO:0003677">
    <property type="term" value="F:DNA binding"/>
    <property type="evidence" value="ECO:0007669"/>
    <property type="project" value="UniProtKB-KW"/>
</dbReference>
<keyword evidence="1" id="KW-0238">DNA-binding</keyword>
<comment type="caution">
    <text evidence="1">The sequence shown here is derived from an EMBL/GenBank/DDBJ whole genome shotgun (WGS) entry which is preliminary data.</text>
</comment>
<gene>
    <name evidence="1" type="ORF">FHS49_000560</name>
</gene>
<dbReference type="SUPFAM" id="SSF89447">
    <property type="entry name" value="AbrB/MazE/MraZ-like"/>
    <property type="match status" value="1"/>
</dbReference>
<proteinExistence type="predicted"/>
<evidence type="ECO:0000313" key="1">
    <source>
        <dbReference type="EMBL" id="MBB5684569.1"/>
    </source>
</evidence>
<dbReference type="EMBL" id="JACIJC010000001">
    <property type="protein sequence ID" value="MBB5684569.1"/>
    <property type="molecule type" value="Genomic_DNA"/>
</dbReference>
<evidence type="ECO:0000313" key="2">
    <source>
        <dbReference type="Proteomes" id="UP000549617"/>
    </source>
</evidence>
<name>A0A7W9AFA4_9SPHN</name>
<reference evidence="1 2" key="1">
    <citation type="submission" date="2020-08" db="EMBL/GenBank/DDBJ databases">
        <title>Genomic Encyclopedia of Type Strains, Phase IV (KMG-IV): sequencing the most valuable type-strain genomes for metagenomic binning, comparative biology and taxonomic classification.</title>
        <authorList>
            <person name="Goeker M."/>
        </authorList>
    </citation>
    <scope>NUCLEOTIDE SEQUENCE [LARGE SCALE GENOMIC DNA]</scope>
    <source>
        <strain evidence="1 2">DSM 25079</strain>
    </source>
</reference>
<accession>A0A7W9AFA4</accession>
<dbReference type="AlphaFoldDB" id="A0A7W9AFA4"/>
<keyword evidence="2" id="KW-1185">Reference proteome</keyword>
<dbReference type="RefSeq" id="WP_246350228.1">
    <property type="nucleotide sequence ID" value="NZ_JACIJC010000001.1"/>
</dbReference>